<gene>
    <name evidence="1" type="ORF">MJB10_16485</name>
</gene>
<dbReference type="Proteomes" id="UP001304650">
    <property type="component" value="Chromosome"/>
</dbReference>
<dbReference type="EMBL" id="CP130319">
    <property type="protein sequence ID" value="WNR42713.1"/>
    <property type="molecule type" value="Genomic_DNA"/>
</dbReference>
<evidence type="ECO:0000313" key="2">
    <source>
        <dbReference type="Proteomes" id="UP001304650"/>
    </source>
</evidence>
<name>A0AA96LKI6_9BACL</name>
<protein>
    <submittedName>
        <fullName evidence="1">Uncharacterized protein</fullName>
    </submittedName>
</protein>
<dbReference type="AlphaFoldDB" id="A0AA96LKI6"/>
<accession>A0AA96LKI6</accession>
<evidence type="ECO:0000313" key="1">
    <source>
        <dbReference type="EMBL" id="WNR42713.1"/>
    </source>
</evidence>
<sequence>MIGVFQPPFRGCLHDRLLTFAGIILNIIQRKPKDLPIVQDEIIMAVQIVIVSIPINVAKVCPKRVNLDAYAYNVEDECKIQVPPAILEITDLKLGE</sequence>
<keyword evidence="2" id="KW-1185">Reference proteome</keyword>
<reference evidence="1" key="1">
    <citation type="submission" date="2022-02" db="EMBL/GenBank/DDBJ databases">
        <title>Paenibacillus sp. MBLB1832 Whole Genome Shotgun Sequencing.</title>
        <authorList>
            <person name="Hwang C.Y."/>
            <person name="Cho E.-S."/>
            <person name="Seo M.-J."/>
        </authorList>
    </citation>
    <scope>NUCLEOTIDE SEQUENCE</scope>
    <source>
        <strain evidence="1">MBLB1832</strain>
    </source>
</reference>
<proteinExistence type="predicted"/>
<dbReference type="KEGG" id="proo:MJB10_16485"/>
<organism evidence="1 2">
    <name type="scientific">Paenibacillus roseopurpureus</name>
    <dbReference type="NCBI Taxonomy" id="2918901"/>
    <lineage>
        <taxon>Bacteria</taxon>
        <taxon>Bacillati</taxon>
        <taxon>Bacillota</taxon>
        <taxon>Bacilli</taxon>
        <taxon>Bacillales</taxon>
        <taxon>Paenibacillaceae</taxon>
        <taxon>Paenibacillus</taxon>
    </lineage>
</organism>
<dbReference type="RefSeq" id="WP_314796392.1">
    <property type="nucleotide sequence ID" value="NZ_CP130319.1"/>
</dbReference>